<evidence type="ECO:0000313" key="1">
    <source>
        <dbReference type="EMBL" id="MBM7703941.1"/>
    </source>
</evidence>
<sequence length="108" mass="12453">MDRKKAMFLGMLLCVVIVAVGFLETSSWKALDQPKPLMAEEATIPVSSEQETEDETVELEQVLVNKEEVDGYIVETYQEHEVVRNKAGEMIDLIPTEHYDYIRYKIDE</sequence>
<proteinExistence type="predicted"/>
<reference evidence="1 2" key="1">
    <citation type="submission" date="2021-01" db="EMBL/GenBank/DDBJ databases">
        <title>Genomic Encyclopedia of Type Strains, Phase IV (KMG-IV): sequencing the most valuable type-strain genomes for metagenomic binning, comparative biology and taxonomic classification.</title>
        <authorList>
            <person name="Goeker M."/>
        </authorList>
    </citation>
    <scope>NUCLEOTIDE SEQUENCE [LARGE SCALE GENOMIC DNA]</scope>
    <source>
        <strain evidence="1 2">DSM 104297</strain>
    </source>
</reference>
<protein>
    <submittedName>
        <fullName evidence="1">Uncharacterized protein</fullName>
    </submittedName>
</protein>
<organism evidence="1 2">
    <name type="scientific">Priestia iocasae</name>
    <dbReference type="NCBI Taxonomy" id="2291674"/>
    <lineage>
        <taxon>Bacteria</taxon>
        <taxon>Bacillati</taxon>
        <taxon>Bacillota</taxon>
        <taxon>Bacilli</taxon>
        <taxon>Bacillales</taxon>
        <taxon>Bacillaceae</taxon>
        <taxon>Priestia</taxon>
    </lineage>
</organism>
<name>A0ABS2QWU9_9BACI</name>
<gene>
    <name evidence="1" type="ORF">JOC83_002790</name>
</gene>
<evidence type="ECO:0000313" key="2">
    <source>
        <dbReference type="Proteomes" id="UP000809829"/>
    </source>
</evidence>
<accession>A0ABS2QWU9</accession>
<dbReference type="EMBL" id="JAFBFC010000004">
    <property type="protein sequence ID" value="MBM7703941.1"/>
    <property type="molecule type" value="Genomic_DNA"/>
</dbReference>
<dbReference type="Proteomes" id="UP000809829">
    <property type="component" value="Unassembled WGS sequence"/>
</dbReference>
<dbReference type="RefSeq" id="WP_205187933.1">
    <property type="nucleotide sequence ID" value="NZ_JAFBFC010000004.1"/>
</dbReference>
<comment type="caution">
    <text evidence="1">The sequence shown here is derived from an EMBL/GenBank/DDBJ whole genome shotgun (WGS) entry which is preliminary data.</text>
</comment>
<keyword evidence="2" id="KW-1185">Reference proteome</keyword>